<evidence type="ECO:0000313" key="2">
    <source>
        <dbReference type="Proteomes" id="UP000319732"/>
    </source>
</evidence>
<dbReference type="Proteomes" id="UP000319732">
    <property type="component" value="Unassembled WGS sequence"/>
</dbReference>
<dbReference type="RefSeq" id="WP_142905233.1">
    <property type="nucleotide sequence ID" value="NZ_ML660095.1"/>
</dbReference>
<dbReference type="EMBL" id="VHSG01000015">
    <property type="protein sequence ID" value="TQV76024.1"/>
    <property type="molecule type" value="Genomic_DNA"/>
</dbReference>
<organism evidence="1 2">
    <name type="scientific">Exilibacterium tricleocarpae</name>
    <dbReference type="NCBI Taxonomy" id="2591008"/>
    <lineage>
        <taxon>Bacteria</taxon>
        <taxon>Pseudomonadati</taxon>
        <taxon>Pseudomonadota</taxon>
        <taxon>Gammaproteobacteria</taxon>
        <taxon>Cellvibrionales</taxon>
        <taxon>Cellvibrionaceae</taxon>
        <taxon>Exilibacterium</taxon>
    </lineage>
</organism>
<name>A0A545TFL2_9GAMM</name>
<reference evidence="1 2" key="1">
    <citation type="submission" date="2019-06" db="EMBL/GenBank/DDBJ databases">
        <title>Whole genome sequence for Cellvibrionaceae sp. R142.</title>
        <authorList>
            <person name="Wang G."/>
        </authorList>
    </citation>
    <scope>NUCLEOTIDE SEQUENCE [LARGE SCALE GENOMIC DNA]</scope>
    <source>
        <strain evidence="1 2">R142</strain>
    </source>
</reference>
<sequence>MNKSRFTATNLVAMAICAWHGPSIANQDQDEVWSGAAELGVIVTSGNTESTSVKGGLEVEQALENWNNEYQFDVLFKEDQVTDDTTGEEETEKTAEKYFLSAKGNRRLEDDKSKLFLFGSHTDDKFAGVSEYTIIAAGYGRRLLETTHTSLDADIGPGYAFGEQSDGEEIEDVILRASANFRWDISENAKFVQKISTEAGADNTRTIAETSLTTQINGSLSMKLGLTITNNSEVPDDTEKTDTESTVTLVYSF</sequence>
<keyword evidence="2" id="KW-1185">Reference proteome</keyword>
<dbReference type="InterPro" id="IPR007433">
    <property type="entry name" value="DUF481"/>
</dbReference>
<comment type="caution">
    <text evidence="1">The sequence shown here is derived from an EMBL/GenBank/DDBJ whole genome shotgun (WGS) entry which is preliminary data.</text>
</comment>
<proteinExistence type="predicted"/>
<dbReference type="Pfam" id="PF04338">
    <property type="entry name" value="DUF481"/>
    <property type="match status" value="1"/>
</dbReference>
<accession>A0A545TFL2</accession>
<dbReference type="AlphaFoldDB" id="A0A545TFL2"/>
<protein>
    <submittedName>
        <fullName evidence="1">DUF481 domain-containing protein</fullName>
    </submittedName>
</protein>
<dbReference type="OrthoDB" id="5292716at2"/>
<gene>
    <name evidence="1" type="ORF">FKG94_15555</name>
</gene>
<evidence type="ECO:0000313" key="1">
    <source>
        <dbReference type="EMBL" id="TQV76024.1"/>
    </source>
</evidence>